<dbReference type="SUPFAM" id="SSF53756">
    <property type="entry name" value="UDP-Glycosyltransferase/glycogen phosphorylase"/>
    <property type="match status" value="2"/>
</dbReference>
<keyword evidence="3" id="KW-0808">Transferase</keyword>
<dbReference type="InterPro" id="IPR025110">
    <property type="entry name" value="AMP-bd_C"/>
</dbReference>
<dbReference type="GO" id="GO:0016491">
    <property type="term" value="F:oxidoreductase activity"/>
    <property type="evidence" value="ECO:0007669"/>
    <property type="project" value="UniProtKB-KW"/>
</dbReference>
<dbReference type="Proteomes" id="UP000759131">
    <property type="component" value="Unassembled WGS sequence"/>
</dbReference>
<keyword evidence="4" id="KW-0560">Oxidoreductase</keyword>
<comment type="similarity">
    <text evidence="1">Belongs to the ATP-dependent AMP-binding enzyme family.</text>
</comment>
<dbReference type="GO" id="GO:0008194">
    <property type="term" value="F:UDP-glycosyltransferase activity"/>
    <property type="evidence" value="ECO:0007669"/>
    <property type="project" value="InterPro"/>
</dbReference>
<dbReference type="CDD" id="cd03784">
    <property type="entry name" value="GT1_Gtf-like"/>
    <property type="match status" value="2"/>
</dbReference>
<dbReference type="InterPro" id="IPR045851">
    <property type="entry name" value="AMP-bd_C_sf"/>
</dbReference>
<dbReference type="Gene3D" id="3.40.50.720">
    <property type="entry name" value="NAD(P)-binding Rossmann-like Domain"/>
    <property type="match status" value="1"/>
</dbReference>
<evidence type="ECO:0000256" key="3">
    <source>
        <dbReference type="ARBA" id="ARBA00022679"/>
    </source>
</evidence>
<evidence type="ECO:0000313" key="8">
    <source>
        <dbReference type="EMBL" id="CAD7622342.1"/>
    </source>
</evidence>
<dbReference type="InterPro" id="IPR000873">
    <property type="entry name" value="AMP-dep_synth/lig_dom"/>
</dbReference>
<keyword evidence="9" id="KW-1185">Reference proteome</keyword>
<organism evidence="8">
    <name type="scientific">Medioppia subpectinata</name>
    <dbReference type="NCBI Taxonomy" id="1979941"/>
    <lineage>
        <taxon>Eukaryota</taxon>
        <taxon>Metazoa</taxon>
        <taxon>Ecdysozoa</taxon>
        <taxon>Arthropoda</taxon>
        <taxon>Chelicerata</taxon>
        <taxon>Arachnida</taxon>
        <taxon>Acari</taxon>
        <taxon>Acariformes</taxon>
        <taxon>Sarcoptiformes</taxon>
        <taxon>Oribatida</taxon>
        <taxon>Brachypylina</taxon>
        <taxon>Oppioidea</taxon>
        <taxon>Oppiidae</taxon>
        <taxon>Medioppia</taxon>
    </lineage>
</organism>
<dbReference type="Gene3D" id="3.40.50.12780">
    <property type="entry name" value="N-terminal domain of ligase-like"/>
    <property type="match status" value="2"/>
</dbReference>
<gene>
    <name evidence="8" type="ORF">OSB1V03_LOCUS2806</name>
</gene>
<evidence type="ECO:0000256" key="5">
    <source>
        <dbReference type="SAM" id="MobiDB-lite"/>
    </source>
</evidence>
<dbReference type="Gene3D" id="3.40.50.2000">
    <property type="entry name" value="Glycogen Phosphorylase B"/>
    <property type="match status" value="4"/>
</dbReference>
<dbReference type="Pfam" id="PF00106">
    <property type="entry name" value="adh_short"/>
    <property type="match status" value="1"/>
</dbReference>
<evidence type="ECO:0000256" key="4">
    <source>
        <dbReference type="ARBA" id="ARBA00023002"/>
    </source>
</evidence>
<keyword evidence="2" id="KW-0436">Ligase</keyword>
<dbReference type="SUPFAM" id="SSF56801">
    <property type="entry name" value="Acetyl-CoA synthetase-like"/>
    <property type="match status" value="1"/>
</dbReference>
<feature type="region of interest" description="Disordered" evidence="5">
    <location>
        <begin position="1307"/>
        <end position="1333"/>
    </location>
</feature>
<evidence type="ECO:0000259" key="6">
    <source>
        <dbReference type="Pfam" id="PF00501"/>
    </source>
</evidence>
<dbReference type="Pfam" id="PF00201">
    <property type="entry name" value="UDPGT"/>
    <property type="match status" value="2"/>
</dbReference>
<evidence type="ECO:0000259" key="7">
    <source>
        <dbReference type="Pfam" id="PF13193"/>
    </source>
</evidence>
<evidence type="ECO:0000256" key="1">
    <source>
        <dbReference type="ARBA" id="ARBA00006432"/>
    </source>
</evidence>
<dbReference type="InterPro" id="IPR002213">
    <property type="entry name" value="UDP_glucos_trans"/>
</dbReference>
<dbReference type="EMBL" id="CAJPIZ010001040">
    <property type="protein sequence ID" value="CAG2102772.1"/>
    <property type="molecule type" value="Genomic_DNA"/>
</dbReference>
<feature type="domain" description="AMP-dependent synthetase/ligase" evidence="6">
    <location>
        <begin position="1157"/>
        <end position="1370"/>
    </location>
</feature>
<reference evidence="8" key="1">
    <citation type="submission" date="2020-11" db="EMBL/GenBank/DDBJ databases">
        <authorList>
            <person name="Tran Van P."/>
        </authorList>
    </citation>
    <scope>NUCLEOTIDE SEQUENCE</scope>
</reference>
<dbReference type="PANTHER" id="PTHR43157:SF31">
    <property type="entry name" value="PHOSPHATIDYLINOSITOL-GLYCAN BIOSYNTHESIS CLASS F PROTEIN"/>
    <property type="match status" value="1"/>
</dbReference>
<dbReference type="PRINTS" id="PR00081">
    <property type="entry name" value="GDHRDH"/>
</dbReference>
<dbReference type="InterPro" id="IPR036291">
    <property type="entry name" value="NAD(P)-bd_dom_sf"/>
</dbReference>
<feature type="domain" description="AMP-binding enzyme C-terminal" evidence="7">
    <location>
        <begin position="1520"/>
        <end position="1597"/>
    </location>
</feature>
<protein>
    <submittedName>
        <fullName evidence="8">Uncharacterized protein</fullName>
    </submittedName>
</protein>
<dbReference type="Pfam" id="PF00501">
    <property type="entry name" value="AMP-binding"/>
    <property type="match status" value="1"/>
</dbReference>
<feature type="compositionally biased region" description="Polar residues" evidence="5">
    <location>
        <begin position="1307"/>
        <end position="1323"/>
    </location>
</feature>
<dbReference type="CDD" id="cd05327">
    <property type="entry name" value="retinol-DH_like_SDR_c_like"/>
    <property type="match status" value="1"/>
</dbReference>
<dbReference type="Pfam" id="PF13193">
    <property type="entry name" value="AMP-binding_C"/>
    <property type="match status" value="1"/>
</dbReference>
<dbReference type="PRINTS" id="PR00080">
    <property type="entry name" value="SDRFAMILY"/>
</dbReference>
<dbReference type="FunFam" id="3.30.300.30:FF:000008">
    <property type="entry name" value="2,3-dihydroxybenzoate-AMP ligase"/>
    <property type="match status" value="1"/>
</dbReference>
<dbReference type="PANTHER" id="PTHR43157">
    <property type="entry name" value="PHOSPHATIDYLINOSITOL-GLYCAN BIOSYNTHESIS CLASS F PROTEIN-RELATED"/>
    <property type="match status" value="1"/>
</dbReference>
<dbReference type="InterPro" id="IPR002347">
    <property type="entry name" value="SDR_fam"/>
</dbReference>
<dbReference type="EMBL" id="OC855615">
    <property type="protein sequence ID" value="CAD7622342.1"/>
    <property type="molecule type" value="Genomic_DNA"/>
</dbReference>
<dbReference type="Gene3D" id="3.30.300.30">
    <property type="match status" value="1"/>
</dbReference>
<dbReference type="GO" id="GO:0016874">
    <property type="term" value="F:ligase activity"/>
    <property type="evidence" value="ECO:0007669"/>
    <property type="project" value="UniProtKB-KW"/>
</dbReference>
<sequence>MGIKNLNGQVVVVTGANTGIGKETAYQLTLRDAKVYILCRDQKKGKAAVKDIQSLNPKANIKLLSLDLSSLKSVRKCVEELSGLETKVDILINNAGVMACPEWQTEDGFEMQFGTNHLGHFLFTLHLIPLLKKAPAGRIVNVSSTAHNFGKINLQNINLRNGTYHNFFAYGQSKLANVLFSRELAKRLRHSNINTYSLNPGAIDTDLQRHVDPSAATATDKSWFTRNFYMTPFLGSQTTLYCALDDDIADETGYYYDNCRRVDHMIPEANDDKTAKSLWELSCDLRIYMNELLTMNKKLTILFVPMNFVGPVNCCIGMGQVLLGAGHHVVFAVQPEWRQKLTTYGNFGVEVLGPGDAKPEVTSTTTTTTAKPGDSTERNVDIMRDYLGQMNTFDKIAKSFRSTFAGMVPSGSRDDPCIAAAIANVKPDVIIIDHAMNFPAILTSGIPWVFSYSANPLSLDLGHEDHRLPPSLLGLPINSDKNEWEVLRQRLKEIRLEGWPAYRDWLVKEGCQPDQLPLAGHLWSPSPYANVYMFTKELDYTDVRPLPNTYHRFDYCMRTESEGQEPFAVPECLRSKPGKLIYLSLGSMGSANVELMRRLVGILANSPHRYIVSKGICHDQYTLPDNMWGARTVPQLQVLRMVDLMITHGGNNTVTECMYHGKPMMVMPLFWDQFDNAQRVHEQGFGVRMDPFTCTAPDLLATVDRLLGDKQLSDKLAAVSHRIQTEKSLNRIVQIVENLCNYHALVLLSAGHHVVFAVQPEWRQKLTTYGNFGVEVLGPSDPELVDTSTTNTTPNPDDSTERNVDIVRDLLIQLSPFESTAKNLRGTFADMIPQSARDDPYLAAIITRVKPDVIVTDHVMNFPSIMLSGIPWVFSYSSNPLSLDLGHEDRRLPPSLLGLPINSDKNEWEVLRQRLKEVRLEVWPAYRDWLVKEGCQPEQLPLEGQLWSPSPYANVYMFTKELDYTDVRPLPNTYHRFDYCMRTESEGQEPFTVPECLRGKPGKLIYFSLGSMGSANVELMRRLVGILANSPHRFIVSKDNMWGARTVPQLQVLRMVDLLITHGGNNTVTECMYHGKPMVVMPLFWDQYDNAQRVHEQGFGVRMDPFTCTSPDLLATVDRLLDDKQLSKRLAAVSHRIQTEKSLNRIVQILENLCKDSQKTAFVSEYENISKTYGELNDDVNKLAKGLLEFGIKKGDIIGIWSCNSYNWIKIQYACAKLGIIMCTINPGYQCNELDHVLRRAQIKTLFMPGLDSKQLIINNYHKLDYGTSNQANNDPLLLNHVIFMDGTGTQMDDYNKDRVTSSLLSDFSNTDGQLPGSVTESVTPDDPGGTTGNNALLAAKSWDIDDQDKIFCNPLPFFHAFGGILGNLGILKGIGTGGSSMPIEVAHRARKIIPSCFDMRVAYGATEAGTFGTVSDQSDSIERRLETCGRPLFHMETKIVDPKTGNVVKVGESGELLSRGHNQMVGYWRDEKATREAVDHAGWYKSGDIATMDEHGYIKIVGRTKEMIIRGGENIYPREVEELLHTHLDILDAYVCGIPDERMGEEVCAWIQLKDPTAKPLTVDDVREYCKQRITYFKVPKYILFVDSFPLTPAGKVKKFVMKEESCRILGLTVK</sequence>
<dbReference type="InterPro" id="IPR042099">
    <property type="entry name" value="ANL_N_sf"/>
</dbReference>
<evidence type="ECO:0000256" key="2">
    <source>
        <dbReference type="ARBA" id="ARBA00022598"/>
    </source>
</evidence>
<dbReference type="OrthoDB" id="6504522at2759"/>
<evidence type="ECO:0000313" key="9">
    <source>
        <dbReference type="Proteomes" id="UP000759131"/>
    </source>
</evidence>
<proteinExistence type="inferred from homology"/>
<accession>A0A7R9PWD2</accession>
<name>A0A7R9PWD2_9ACAR</name>
<dbReference type="SUPFAM" id="SSF51735">
    <property type="entry name" value="NAD(P)-binding Rossmann-fold domains"/>
    <property type="match status" value="1"/>
</dbReference>